<protein>
    <recommendedName>
        <fullName evidence="4">CarboxypepD_reg-like domain-containing protein</fullName>
    </recommendedName>
</protein>
<feature type="chain" id="PRO_5011525046" description="CarboxypepD_reg-like domain-containing protein" evidence="1">
    <location>
        <begin position="21"/>
        <end position="262"/>
    </location>
</feature>
<reference evidence="2 3" key="1">
    <citation type="submission" date="2016-10" db="EMBL/GenBank/DDBJ databases">
        <authorList>
            <person name="de Groot N.N."/>
        </authorList>
    </citation>
    <scope>NUCLEOTIDE SEQUENCE [LARGE SCALE GENOMIC DNA]</scope>
    <source>
        <strain evidence="2 3">DSM 23553</strain>
    </source>
</reference>
<name>A0A1H5PD67_9FLAO</name>
<evidence type="ECO:0000313" key="3">
    <source>
        <dbReference type="Proteomes" id="UP000199448"/>
    </source>
</evidence>
<organism evidence="2 3">
    <name type="scientific">Salinimicrobium catena</name>
    <dbReference type="NCBI Taxonomy" id="390640"/>
    <lineage>
        <taxon>Bacteria</taxon>
        <taxon>Pseudomonadati</taxon>
        <taxon>Bacteroidota</taxon>
        <taxon>Flavobacteriia</taxon>
        <taxon>Flavobacteriales</taxon>
        <taxon>Flavobacteriaceae</taxon>
        <taxon>Salinimicrobium</taxon>
    </lineage>
</organism>
<dbReference type="OrthoDB" id="1436952at2"/>
<dbReference type="AlphaFoldDB" id="A0A1H5PD67"/>
<feature type="signal peptide" evidence="1">
    <location>
        <begin position="1"/>
        <end position="20"/>
    </location>
</feature>
<sequence>MKQFFLVIFLLFFSISSAQFSDRKEIEGNIKVPAGAEPEGITVYNKNSGHGTVSSQKGDFKLKIKAGDSIYFSAVQYGELLVVIDEEIVKAGQLNVEISEGVNELPEVVVRPHDLTGNLETDAENIEVVEIELPPMNFNFNDYEMRPDMQTGVENAAVGGKKMRYGVNIFGLLEKVVNLVVPRKKEKPREPPVLTRIELARSLRASYDNAFFEESFGLPAEQISNFMDFLYEKDFPQELLQKGQEMDRLQYLMEESEEFRKM</sequence>
<keyword evidence="3" id="KW-1185">Reference proteome</keyword>
<dbReference type="InterPro" id="IPR008969">
    <property type="entry name" value="CarboxyPept-like_regulatory"/>
</dbReference>
<dbReference type="RefSeq" id="WP_093114397.1">
    <property type="nucleotide sequence ID" value="NZ_FNGG01000012.1"/>
</dbReference>
<dbReference type="Proteomes" id="UP000199448">
    <property type="component" value="Unassembled WGS sequence"/>
</dbReference>
<evidence type="ECO:0000256" key="1">
    <source>
        <dbReference type="SAM" id="SignalP"/>
    </source>
</evidence>
<evidence type="ECO:0000313" key="2">
    <source>
        <dbReference type="EMBL" id="SEF11845.1"/>
    </source>
</evidence>
<dbReference type="SUPFAM" id="SSF49464">
    <property type="entry name" value="Carboxypeptidase regulatory domain-like"/>
    <property type="match status" value="1"/>
</dbReference>
<gene>
    <name evidence="2" type="ORF">SAMN04488034_11242</name>
</gene>
<accession>A0A1H5PD67</accession>
<evidence type="ECO:0008006" key="4">
    <source>
        <dbReference type="Google" id="ProtNLM"/>
    </source>
</evidence>
<keyword evidence="1" id="KW-0732">Signal</keyword>
<dbReference type="STRING" id="390640.SAMN04488034_11242"/>
<proteinExistence type="predicted"/>
<dbReference type="EMBL" id="FNUG01000012">
    <property type="protein sequence ID" value="SEF11845.1"/>
    <property type="molecule type" value="Genomic_DNA"/>
</dbReference>